<dbReference type="Pfam" id="PF00326">
    <property type="entry name" value="Peptidase_S9"/>
    <property type="match status" value="1"/>
</dbReference>
<proteinExistence type="inferred from homology"/>
<dbReference type="SUPFAM" id="SSF53474">
    <property type="entry name" value="alpha/beta-Hydrolases"/>
    <property type="match status" value="1"/>
</dbReference>
<keyword evidence="4 9" id="KW-0378">Hydrolase</keyword>
<dbReference type="PANTHER" id="PTHR42776:SF27">
    <property type="entry name" value="DIPEPTIDYL PEPTIDASE FAMILY MEMBER 6"/>
    <property type="match status" value="1"/>
</dbReference>
<dbReference type="GO" id="GO:0006508">
    <property type="term" value="P:proteolysis"/>
    <property type="evidence" value="ECO:0007669"/>
    <property type="project" value="InterPro"/>
</dbReference>
<evidence type="ECO:0000259" key="8">
    <source>
        <dbReference type="Pfam" id="PF00930"/>
    </source>
</evidence>
<protein>
    <recommendedName>
        <fullName evidence="6">Dipeptidyl-peptidase V</fullName>
    </recommendedName>
</protein>
<evidence type="ECO:0000256" key="6">
    <source>
        <dbReference type="ARBA" id="ARBA00032829"/>
    </source>
</evidence>
<dbReference type="STRING" id="1353952.A0A165GC24"/>
<evidence type="ECO:0000256" key="3">
    <source>
        <dbReference type="ARBA" id="ARBA00022438"/>
    </source>
</evidence>
<dbReference type="InterPro" id="IPR002469">
    <property type="entry name" value="Peptidase_S9B_N"/>
</dbReference>
<feature type="domain" description="Peptidase S9 prolyl oligopeptidase catalytic" evidence="7">
    <location>
        <begin position="468"/>
        <end position="646"/>
    </location>
</feature>
<evidence type="ECO:0000256" key="4">
    <source>
        <dbReference type="ARBA" id="ARBA00022801"/>
    </source>
</evidence>
<sequence>MSIDKAISNVSNVSSIDQVALSPSAAQVIYRLSRKYNPSGAPSTSSLWISLVAPGSKSRQLTSGEHDDSCATWSADESKVYFLSNRHKQDGKPGPAAIWAIPLKEGGEVYAISSTESKSPIGSFWLSPDGQHIAYTTERDATDEEKRKEAEKDDAIVFDDNDERQNAQLWLLGIATRQPRRLTLGAKDGWHVVTVAWSPDSKELMVLSKMDSSFDASPVAMLRLSAFRAENQVEEVYTLPLLCSPVLRWPSMDEVALIQGYLPEEIISSSTLYFRSTRPDSLRTSKEDTGKRYYGDVEDIFRIVDVHDGKTIAPAVMFGVNTRIDLIQSSGDKKTLWMPNDEATSNEYDVRVNGNGDYVLAMVVRSGFRFEPPELWAGTISASKLEAGATLKLTDKLSTHHNWMADVPALVTEVIRYEADDGIQLEGVLTWPRDKERKAMPTVLFPHGGPYWRNPPSLELSVYGGEALAFAGYLVLYPQYRGGAGRGHAFANALQGSLGTTDWPDCWALLQYAVQQGWADKDRLGIAGWSMGGYLTACGVTQTKDVFKAAMVGCGICDWGAQVASSDALDQPLAIVGSAPWSERRVDINCSPISHVKGVKTPVLILHGEEDKRVPTAQGIEFYRGLRRASGYPKNHKLVIYPREGHM</sequence>
<gene>
    <name evidence="9" type="ORF">CALCODRAFT_452544</name>
</gene>
<dbReference type="EMBL" id="KV423958">
    <property type="protein sequence ID" value="KZT57883.1"/>
    <property type="molecule type" value="Genomic_DNA"/>
</dbReference>
<dbReference type="GO" id="GO:0004177">
    <property type="term" value="F:aminopeptidase activity"/>
    <property type="evidence" value="ECO:0007669"/>
    <property type="project" value="UniProtKB-KW"/>
</dbReference>
<feature type="domain" description="Dipeptidylpeptidase IV N-terminal" evidence="8">
    <location>
        <begin position="55"/>
        <end position="137"/>
    </location>
</feature>
<reference evidence="9 10" key="1">
    <citation type="journal article" date="2016" name="Mol. Biol. Evol.">
        <title>Comparative Genomics of Early-Diverging Mushroom-Forming Fungi Provides Insights into the Origins of Lignocellulose Decay Capabilities.</title>
        <authorList>
            <person name="Nagy L.G."/>
            <person name="Riley R."/>
            <person name="Tritt A."/>
            <person name="Adam C."/>
            <person name="Daum C."/>
            <person name="Floudas D."/>
            <person name="Sun H."/>
            <person name="Yadav J.S."/>
            <person name="Pangilinan J."/>
            <person name="Larsson K.H."/>
            <person name="Matsuura K."/>
            <person name="Barry K."/>
            <person name="Labutti K."/>
            <person name="Kuo R."/>
            <person name="Ohm R.A."/>
            <person name="Bhattacharya S.S."/>
            <person name="Shirouzu T."/>
            <person name="Yoshinaga Y."/>
            <person name="Martin F.M."/>
            <person name="Grigoriev I.V."/>
            <person name="Hibbett D.S."/>
        </authorList>
    </citation>
    <scope>NUCLEOTIDE SEQUENCE [LARGE SCALE GENOMIC DNA]</scope>
    <source>
        <strain evidence="9 10">HHB12733</strain>
    </source>
</reference>
<dbReference type="InterPro" id="IPR001375">
    <property type="entry name" value="Peptidase_S9_cat"/>
</dbReference>
<evidence type="ECO:0000313" key="10">
    <source>
        <dbReference type="Proteomes" id="UP000076842"/>
    </source>
</evidence>
<evidence type="ECO:0000259" key="7">
    <source>
        <dbReference type="Pfam" id="PF00326"/>
    </source>
</evidence>
<dbReference type="Pfam" id="PF00930">
    <property type="entry name" value="DPPIV_N"/>
    <property type="match status" value="1"/>
</dbReference>
<keyword evidence="10" id="KW-1185">Reference proteome</keyword>
<comment type="similarity">
    <text evidence="2">Belongs to the peptidase S9C family.</text>
</comment>
<keyword evidence="3" id="KW-0031">Aminopeptidase</keyword>
<dbReference type="InterPro" id="IPR011042">
    <property type="entry name" value="6-blade_b-propeller_TolB-like"/>
</dbReference>
<dbReference type="SUPFAM" id="SSF69304">
    <property type="entry name" value="Tricorn protease N-terminal domain"/>
    <property type="match status" value="1"/>
</dbReference>
<evidence type="ECO:0000256" key="5">
    <source>
        <dbReference type="ARBA" id="ARBA00022825"/>
    </source>
</evidence>
<dbReference type="Gene3D" id="2.120.10.30">
    <property type="entry name" value="TolB, C-terminal domain"/>
    <property type="match status" value="2"/>
</dbReference>
<evidence type="ECO:0000256" key="1">
    <source>
        <dbReference type="ARBA" id="ARBA00006150"/>
    </source>
</evidence>
<dbReference type="AlphaFoldDB" id="A0A165GC24"/>
<dbReference type="Proteomes" id="UP000076842">
    <property type="component" value="Unassembled WGS sequence"/>
</dbReference>
<dbReference type="GO" id="GO:0004252">
    <property type="term" value="F:serine-type endopeptidase activity"/>
    <property type="evidence" value="ECO:0007669"/>
    <property type="project" value="TreeGrafter"/>
</dbReference>
<evidence type="ECO:0000256" key="2">
    <source>
        <dbReference type="ARBA" id="ARBA00010040"/>
    </source>
</evidence>
<organism evidence="9 10">
    <name type="scientific">Calocera cornea HHB12733</name>
    <dbReference type="NCBI Taxonomy" id="1353952"/>
    <lineage>
        <taxon>Eukaryota</taxon>
        <taxon>Fungi</taxon>
        <taxon>Dikarya</taxon>
        <taxon>Basidiomycota</taxon>
        <taxon>Agaricomycotina</taxon>
        <taxon>Dacrymycetes</taxon>
        <taxon>Dacrymycetales</taxon>
        <taxon>Dacrymycetaceae</taxon>
        <taxon>Calocera</taxon>
    </lineage>
</organism>
<dbReference type="InParanoid" id="A0A165GC24"/>
<comment type="similarity">
    <text evidence="1">Belongs to the peptidase S9B family.</text>
</comment>
<dbReference type="PANTHER" id="PTHR42776">
    <property type="entry name" value="SERINE PEPTIDASE S9 FAMILY MEMBER"/>
    <property type="match status" value="1"/>
</dbReference>
<dbReference type="Gene3D" id="3.40.50.1820">
    <property type="entry name" value="alpha/beta hydrolase"/>
    <property type="match status" value="1"/>
</dbReference>
<keyword evidence="5" id="KW-0720">Serine protease</keyword>
<dbReference type="OrthoDB" id="43744at2759"/>
<evidence type="ECO:0000313" key="9">
    <source>
        <dbReference type="EMBL" id="KZT57883.1"/>
    </source>
</evidence>
<dbReference type="InterPro" id="IPR029058">
    <property type="entry name" value="AB_hydrolase_fold"/>
</dbReference>
<name>A0A165GC24_9BASI</name>
<keyword evidence="3" id="KW-0645">Protease</keyword>
<accession>A0A165GC24</accession>